<accession>A0A3E2GSW5</accession>
<feature type="non-terminal residue" evidence="1">
    <location>
        <position position="1"/>
    </location>
</feature>
<name>A0A3E2GSW5_SCYLI</name>
<dbReference type="EMBL" id="NCSJ02000475">
    <property type="protein sequence ID" value="RFU24271.1"/>
    <property type="molecule type" value="Genomic_DNA"/>
</dbReference>
<protein>
    <submittedName>
        <fullName evidence="1">Uncharacterized protein</fullName>
    </submittedName>
</protein>
<comment type="caution">
    <text evidence="1">The sequence shown here is derived from an EMBL/GenBank/DDBJ whole genome shotgun (WGS) entry which is preliminary data.</text>
</comment>
<proteinExistence type="predicted"/>
<evidence type="ECO:0000313" key="1">
    <source>
        <dbReference type="EMBL" id="RFU24271.1"/>
    </source>
</evidence>
<feature type="non-terminal residue" evidence="1">
    <location>
        <position position="115"/>
    </location>
</feature>
<dbReference type="Proteomes" id="UP000258309">
    <property type="component" value="Unassembled WGS sequence"/>
</dbReference>
<keyword evidence="2" id="KW-1185">Reference proteome</keyword>
<evidence type="ECO:0000313" key="2">
    <source>
        <dbReference type="Proteomes" id="UP000258309"/>
    </source>
</evidence>
<sequence>MATVHYTELSIYEMANMANTDPTANSISTPGFERLEYLYRTAEKLEQTSYEAGERSGDDIFAQVAKMTRTFKAWVIVETMPTDVYGSGATNAGETMTDSFDFGSEMWMENFFGRS</sequence>
<organism evidence="1 2">
    <name type="scientific">Scytalidium lignicola</name>
    <name type="common">Hyphomycete</name>
    <dbReference type="NCBI Taxonomy" id="5539"/>
    <lineage>
        <taxon>Eukaryota</taxon>
        <taxon>Fungi</taxon>
        <taxon>Dikarya</taxon>
        <taxon>Ascomycota</taxon>
        <taxon>Pezizomycotina</taxon>
        <taxon>Leotiomycetes</taxon>
        <taxon>Leotiomycetes incertae sedis</taxon>
        <taxon>Scytalidium</taxon>
    </lineage>
</organism>
<reference evidence="1 2" key="1">
    <citation type="submission" date="2018-05" db="EMBL/GenBank/DDBJ databases">
        <title>Draft genome sequence of Scytalidium lignicola DSM 105466, a ubiquitous saprotrophic fungus.</title>
        <authorList>
            <person name="Buettner E."/>
            <person name="Gebauer A.M."/>
            <person name="Hofrichter M."/>
            <person name="Liers C."/>
            <person name="Kellner H."/>
        </authorList>
    </citation>
    <scope>NUCLEOTIDE SEQUENCE [LARGE SCALE GENOMIC DNA]</scope>
    <source>
        <strain evidence="1 2">DSM 105466</strain>
    </source>
</reference>
<dbReference type="AlphaFoldDB" id="A0A3E2GSW5"/>
<gene>
    <name evidence="1" type="ORF">B7463_g12066</name>
</gene>